<evidence type="ECO:0000256" key="4">
    <source>
        <dbReference type="ARBA" id="ARBA00035287"/>
    </source>
</evidence>
<evidence type="ECO:0000256" key="2">
    <source>
        <dbReference type="ARBA" id="ARBA00022980"/>
    </source>
</evidence>
<dbReference type="EMBL" id="MH591113">
    <property type="protein sequence ID" value="AYC65779.1"/>
    <property type="molecule type" value="Genomic_DNA"/>
</dbReference>
<dbReference type="GO" id="GO:0005840">
    <property type="term" value="C:ribosome"/>
    <property type="evidence" value="ECO:0007669"/>
    <property type="project" value="UniProtKB-KW"/>
</dbReference>
<keyword evidence="5" id="KW-0934">Plastid</keyword>
<reference evidence="5" key="1">
    <citation type="submission" date="2018-07" db="EMBL/GenBank/DDBJ databases">
        <authorList>
            <person name="Quirk P.G."/>
            <person name="Krulwich T.A."/>
        </authorList>
    </citation>
    <scope>NUCLEOTIDE SEQUENCE</scope>
</reference>
<name>A0A386B238_9CHLO</name>
<keyword evidence="3" id="KW-0687">Ribonucleoprotein</keyword>
<evidence type="ECO:0000256" key="1">
    <source>
        <dbReference type="ARBA" id="ARBA00006700"/>
    </source>
</evidence>
<organism evidence="5">
    <name type="scientific">Udotea sp. TZ0819</name>
    <dbReference type="NCBI Taxonomy" id="2364085"/>
    <lineage>
        <taxon>Eukaryota</taxon>
        <taxon>Viridiplantae</taxon>
        <taxon>Chlorophyta</taxon>
        <taxon>core chlorophytes</taxon>
        <taxon>Ulvophyceae</taxon>
        <taxon>TCBD clade</taxon>
        <taxon>Bryopsidales</taxon>
        <taxon>Halimedineae</taxon>
        <taxon>Halimedaceae</taxon>
        <taxon>Udoteae</taxon>
        <taxon>Udotea</taxon>
    </lineage>
</organism>
<accession>A0A386B238</accession>
<dbReference type="InterPro" id="IPR012678">
    <property type="entry name" value="Ribosomal_uL23/eL15/eS24_sf"/>
</dbReference>
<evidence type="ECO:0000256" key="3">
    <source>
        <dbReference type="ARBA" id="ARBA00023274"/>
    </source>
</evidence>
<dbReference type="GO" id="GO:0003735">
    <property type="term" value="F:structural constituent of ribosome"/>
    <property type="evidence" value="ECO:0007669"/>
    <property type="project" value="InterPro"/>
</dbReference>
<dbReference type="SUPFAM" id="SSF54189">
    <property type="entry name" value="Ribosomal proteins S24e, L23 and L15e"/>
    <property type="match status" value="1"/>
</dbReference>
<comment type="similarity">
    <text evidence="1">Belongs to the universal ribosomal protein uL23 family.</text>
</comment>
<protein>
    <recommendedName>
        <fullName evidence="4">Large ribosomal subunit protein uL23c</fullName>
    </recommendedName>
</protein>
<dbReference type="InterPro" id="IPR012677">
    <property type="entry name" value="Nucleotide-bd_a/b_plait_sf"/>
</dbReference>
<reference evidence="5" key="2">
    <citation type="journal article" date="2019" name="Mol. Phylogenet. Evol.">
        <title>Reassessment of the classification of bryopsidales (chlorophyta) based on chloroplast phylogenomic analyses.</title>
        <authorList>
            <person name="Cremen M.C."/>
            <person name="Leliaert F."/>
            <person name="West J."/>
            <person name="Lam D.W."/>
            <person name="Shimada S."/>
            <person name="Lopez-Bautista J.M."/>
            <person name="Verbruggen H."/>
        </authorList>
    </citation>
    <scope>NUCLEOTIDE SEQUENCE</scope>
</reference>
<dbReference type="Gene3D" id="3.30.70.330">
    <property type="match status" value="1"/>
</dbReference>
<dbReference type="GO" id="GO:1990904">
    <property type="term" value="C:ribonucleoprotein complex"/>
    <property type="evidence" value="ECO:0007669"/>
    <property type="project" value="UniProtKB-KW"/>
</dbReference>
<proteinExistence type="inferred from homology"/>
<keyword evidence="5" id="KW-0150">Chloroplast</keyword>
<sequence length="92" mass="11252">MNINKFNEVQWNKNIFNFLKRPIITDKTTKLVEQKQYVFDVNLQLTKKQIKKIFEEYYESPVKSIKTFRKNQKNKKSPNKRVILRFLKEISI</sequence>
<keyword evidence="2 5" id="KW-0689">Ribosomal protein</keyword>
<dbReference type="GO" id="GO:0006412">
    <property type="term" value="P:translation"/>
    <property type="evidence" value="ECO:0007669"/>
    <property type="project" value="InterPro"/>
</dbReference>
<gene>
    <name evidence="5" type="primary">rpl23</name>
</gene>
<dbReference type="Pfam" id="PF00276">
    <property type="entry name" value="Ribosomal_L23"/>
    <property type="match status" value="1"/>
</dbReference>
<geneLocation type="chloroplast" evidence="5"/>
<evidence type="ECO:0000313" key="5">
    <source>
        <dbReference type="EMBL" id="AYC65779.1"/>
    </source>
</evidence>
<dbReference type="InterPro" id="IPR013025">
    <property type="entry name" value="Ribosomal_uL23-like"/>
</dbReference>
<dbReference type="AlphaFoldDB" id="A0A386B238"/>